<dbReference type="Proteomes" id="UP000288168">
    <property type="component" value="Unassembled WGS sequence"/>
</dbReference>
<dbReference type="STRING" id="1325734.A0A428NYA3"/>
<comment type="caution">
    <text evidence="2">The sequence shown here is derived from an EMBL/GenBank/DDBJ whole genome shotgun (WGS) entry which is preliminary data.</text>
</comment>
<name>A0A428NYA3_9HYPO</name>
<dbReference type="OrthoDB" id="10573767at2759"/>
<dbReference type="EMBL" id="NKCI01000255">
    <property type="protein sequence ID" value="RSL45742.1"/>
    <property type="molecule type" value="Genomic_DNA"/>
</dbReference>
<accession>A0A428NYA3</accession>
<evidence type="ECO:0000313" key="2">
    <source>
        <dbReference type="EMBL" id="RSL45742.1"/>
    </source>
</evidence>
<reference evidence="2 3" key="1">
    <citation type="submission" date="2017-06" db="EMBL/GenBank/DDBJ databases">
        <title>Comparative genomic analysis of Ambrosia Fusariam Clade fungi.</title>
        <authorList>
            <person name="Stajich J.E."/>
            <person name="Carrillo J."/>
            <person name="Kijimoto T."/>
            <person name="Eskalen A."/>
            <person name="O'Donnell K."/>
            <person name="Kasson M."/>
        </authorList>
    </citation>
    <scope>NUCLEOTIDE SEQUENCE [LARGE SCALE GENOMIC DNA]</scope>
    <source>
        <strain evidence="2 3">NRRL62584</strain>
    </source>
</reference>
<keyword evidence="3" id="KW-1185">Reference proteome</keyword>
<sequence>MAKQTRKKGLAFTKVNLQRNTAAPSDMPREGFSRSVEPAGDALRSWFPGPKHLSLLEVDFKMRLHRDLVRGTGFYDTRLPPNTARTLPMVNLLGADKDHIQALIQEGLPDD</sequence>
<evidence type="ECO:0000313" key="3">
    <source>
        <dbReference type="Proteomes" id="UP000288168"/>
    </source>
</evidence>
<evidence type="ECO:0000256" key="1">
    <source>
        <dbReference type="SAM" id="MobiDB-lite"/>
    </source>
</evidence>
<gene>
    <name evidence="2" type="ORF">CEP54_014153</name>
</gene>
<organism evidence="2 3">
    <name type="scientific">Fusarium duplospermum</name>
    <dbReference type="NCBI Taxonomy" id="1325734"/>
    <lineage>
        <taxon>Eukaryota</taxon>
        <taxon>Fungi</taxon>
        <taxon>Dikarya</taxon>
        <taxon>Ascomycota</taxon>
        <taxon>Pezizomycotina</taxon>
        <taxon>Sordariomycetes</taxon>
        <taxon>Hypocreomycetidae</taxon>
        <taxon>Hypocreales</taxon>
        <taxon>Nectriaceae</taxon>
        <taxon>Fusarium</taxon>
        <taxon>Fusarium solani species complex</taxon>
    </lineage>
</organism>
<protein>
    <submittedName>
        <fullName evidence="2">Uncharacterized protein</fullName>
    </submittedName>
</protein>
<proteinExistence type="predicted"/>
<feature type="region of interest" description="Disordered" evidence="1">
    <location>
        <begin position="1"/>
        <end position="35"/>
    </location>
</feature>
<dbReference type="AlphaFoldDB" id="A0A428NYA3"/>